<organism evidence="1 2">
    <name type="scientific">Steinernema carpocapsae</name>
    <name type="common">Entomopathogenic nematode</name>
    <dbReference type="NCBI Taxonomy" id="34508"/>
    <lineage>
        <taxon>Eukaryota</taxon>
        <taxon>Metazoa</taxon>
        <taxon>Ecdysozoa</taxon>
        <taxon>Nematoda</taxon>
        <taxon>Chromadorea</taxon>
        <taxon>Rhabditida</taxon>
        <taxon>Tylenchina</taxon>
        <taxon>Panagrolaimomorpha</taxon>
        <taxon>Strongyloidoidea</taxon>
        <taxon>Steinernematidae</taxon>
        <taxon>Steinernema</taxon>
    </lineage>
</organism>
<comment type="caution">
    <text evidence="1">The sequence shown here is derived from an EMBL/GenBank/DDBJ whole genome shotgun (WGS) entry which is preliminary data.</text>
</comment>
<dbReference type="OrthoDB" id="5828686at2759"/>
<gene>
    <name evidence="1" type="ORF">L596_003129</name>
</gene>
<reference evidence="1 2" key="1">
    <citation type="journal article" date="2015" name="Genome Biol.">
        <title>Comparative genomics of Steinernema reveals deeply conserved gene regulatory networks.</title>
        <authorList>
            <person name="Dillman A.R."/>
            <person name="Macchietto M."/>
            <person name="Porter C.F."/>
            <person name="Rogers A."/>
            <person name="Williams B."/>
            <person name="Antoshechkin I."/>
            <person name="Lee M.M."/>
            <person name="Goodwin Z."/>
            <person name="Lu X."/>
            <person name="Lewis E.E."/>
            <person name="Goodrich-Blair H."/>
            <person name="Stock S.P."/>
            <person name="Adams B.J."/>
            <person name="Sternberg P.W."/>
            <person name="Mortazavi A."/>
        </authorList>
    </citation>
    <scope>NUCLEOTIDE SEQUENCE [LARGE SCALE GENOMIC DNA]</scope>
    <source>
        <strain evidence="1 2">ALL</strain>
    </source>
</reference>
<protein>
    <recommendedName>
        <fullName evidence="3">MAM domain-containing protein</fullName>
    </recommendedName>
</protein>
<evidence type="ECO:0008006" key="3">
    <source>
        <dbReference type="Google" id="ProtNLM"/>
    </source>
</evidence>
<evidence type="ECO:0000313" key="1">
    <source>
        <dbReference type="EMBL" id="TMS35814.1"/>
    </source>
</evidence>
<sequence>MGTTLGLINDANANLRLNCDFESECCWHSPDQSWTLNPQVDLSWFRRTFRGIGRKSVPASSYVSKSVMGREASPQAWESCEFCSSTGVVDLDFRHWQSPTATVKICWTAAINQSSFKEDQCESVHNSQTVELYVPKNTPVKIGFVLTNRGARSQAVVVIDKIHVQTEFCSLNVRHLPIVVVHKQPKMIPIVNNSQLPTTVFSAPSTTTQIPFTLPTLFPALNLTIPPMFSISPGPLVDVLRSLPRLQSLPSFSVPTAKQVPTMGAPQKIVIQKRTEPTSAIKERVTPAPSLNPFTDMFGKEFADFLRPDFDSTKADENTISGEDEEGVPFTQLETKGDVCNTVGGCLFDHGMCGYRNSKTLSNKGNFVRGMSGKSVFVETRLEPGEVAVLETRTKMTEPHVILFDWLEFTEGEKLSACCYTPGRTPQDLVCPMESPSHMTTDIAWKAGRIDCPTNTTKIMFICENYGRVDGVCALDTIRLFKQSDLAMQFPCQHSVFAQKQL</sequence>
<keyword evidence="2" id="KW-1185">Reference proteome</keyword>
<name>A0A4U8US90_STECR</name>
<evidence type="ECO:0000313" key="2">
    <source>
        <dbReference type="Proteomes" id="UP000298663"/>
    </source>
</evidence>
<dbReference type="EMBL" id="AZBU02000001">
    <property type="protein sequence ID" value="TMS35814.1"/>
    <property type="molecule type" value="Genomic_DNA"/>
</dbReference>
<reference evidence="1 2" key="2">
    <citation type="journal article" date="2019" name="G3 (Bethesda)">
        <title>Hybrid Assembly of the Genome of the Entomopathogenic Nematode Steinernema carpocapsae Identifies the X-Chromosome.</title>
        <authorList>
            <person name="Serra L."/>
            <person name="Macchietto M."/>
            <person name="Macias-Munoz A."/>
            <person name="McGill C.J."/>
            <person name="Rodriguez I.M."/>
            <person name="Rodriguez B."/>
            <person name="Murad R."/>
            <person name="Mortazavi A."/>
        </authorList>
    </citation>
    <scope>NUCLEOTIDE SEQUENCE [LARGE SCALE GENOMIC DNA]</scope>
    <source>
        <strain evidence="1 2">ALL</strain>
    </source>
</reference>
<accession>A0A4U8US90</accession>
<dbReference type="Proteomes" id="UP000298663">
    <property type="component" value="Unassembled WGS sequence"/>
</dbReference>
<proteinExistence type="predicted"/>
<dbReference type="AlphaFoldDB" id="A0A4U8US90"/>